<proteinExistence type="inferred from homology"/>
<comment type="similarity">
    <text evidence="2">Belongs to the DEAD box helicase family. DDX5/DBP2 subfamily.</text>
</comment>
<dbReference type="RefSeq" id="XP_029229271.1">
    <property type="nucleotide sequence ID" value="XM_029370593.1"/>
</dbReference>
<dbReference type="InterPro" id="IPR014001">
    <property type="entry name" value="Helicase_ATP-bd"/>
</dbReference>
<keyword evidence="4" id="KW-0690">Ribosome biogenesis</keyword>
<dbReference type="SMART" id="SM00487">
    <property type="entry name" value="DEXDc"/>
    <property type="match status" value="1"/>
</dbReference>
<dbReference type="InterPro" id="IPR027417">
    <property type="entry name" value="P-loop_NTPase"/>
</dbReference>
<dbReference type="Proteomes" id="UP000284403">
    <property type="component" value="Unassembled WGS sequence"/>
</dbReference>
<dbReference type="InterPro" id="IPR011545">
    <property type="entry name" value="DEAD/DEAH_box_helicase_dom"/>
</dbReference>
<sequence length="543" mass="60344">MRALRYVRRVYSTSKWPWSRLSIGCASHFVSSTPIRFVGHPTPSSHTYDNSDCWDPFAAASVLQKDYASALKGTESVKVQHVSPTELSEAAPNVVASDVSVIDASGTKVHVTPIQYFSEITNTPDWLSKGIDEMGYPKVTPIQAYTIPILEKKHDLIGLAPTGSGKTVAFAVPALKHFKPSPDGLPTIIVLAPTRELVQQTAKVFSQLSSGVIRVCEAYGGAPREVQARRLHKGCDVLVACPGRLKDFLQNEDVTLAHMSFLVFDEADRLLDMGFKIQLDEILSYADPSRPTQTMMWSATWPKGVEELAREYLSQERYTIRAGTAGLGLQVNNNIRQHVLFADHPQERMEALVSLIQNGTIDENTAKMMIFVERQTDTENAAHLLAKMLGIHVRNVSILHGGMPQRQRDFVMSRFKHNQTRILVATDVASRGIDFPDVTCVVNFIAPKGIDSYCHRIGRTGRAGRTGDSFTFIGHADGSLARDLVGYLNKCGMEVPQRLLDLADKHTEYEESRSFKRSWKGRSGRGYNRPKREGRAMSQGTGW</sequence>
<dbReference type="PROSITE" id="PS51192">
    <property type="entry name" value="HELICASE_ATP_BIND_1"/>
    <property type="match status" value="1"/>
</dbReference>
<comment type="subcellular location">
    <subcellularLocation>
        <location evidence="1">Nucleus</location>
        <location evidence="1">Nucleolus</location>
    </subcellularLocation>
</comment>
<comment type="function">
    <text evidence="11">ATP-dependent RNA helicase required for 60S ribosomal subunit synthesis. Involved in efficient pre-rRNA processing, predominantly at site A3, which is necessary for the normal formation of 25S and 5.8S rRNAs.</text>
</comment>
<evidence type="ECO:0000256" key="2">
    <source>
        <dbReference type="ARBA" id="ARBA00009334"/>
    </source>
</evidence>
<evidence type="ECO:0000256" key="13">
    <source>
        <dbReference type="SAM" id="MobiDB-lite"/>
    </source>
</evidence>
<dbReference type="PROSITE" id="PS00039">
    <property type="entry name" value="DEAD_ATP_HELICASE"/>
    <property type="match status" value="1"/>
</dbReference>
<dbReference type="InterPro" id="IPR000629">
    <property type="entry name" value="RNA-helicase_DEAD-box_CS"/>
</dbReference>
<evidence type="ECO:0000313" key="16">
    <source>
        <dbReference type="EMBL" id="RNF20658.1"/>
    </source>
</evidence>
<feature type="domain" description="Helicase ATP-binding" evidence="14">
    <location>
        <begin position="147"/>
        <end position="319"/>
    </location>
</feature>
<evidence type="ECO:0000256" key="4">
    <source>
        <dbReference type="ARBA" id="ARBA00022517"/>
    </source>
</evidence>
<evidence type="ECO:0000256" key="11">
    <source>
        <dbReference type="ARBA" id="ARBA00037449"/>
    </source>
</evidence>
<feature type="region of interest" description="Disordered" evidence="13">
    <location>
        <begin position="513"/>
        <end position="543"/>
    </location>
</feature>
<evidence type="ECO:0000259" key="15">
    <source>
        <dbReference type="PROSITE" id="PS51194"/>
    </source>
</evidence>
<dbReference type="InterPro" id="IPR001650">
    <property type="entry name" value="Helicase_C-like"/>
</dbReference>
<dbReference type="CDD" id="cd00268">
    <property type="entry name" value="DEADc"/>
    <property type="match status" value="1"/>
</dbReference>
<feature type="domain" description="Helicase C-terminal" evidence="15">
    <location>
        <begin position="360"/>
        <end position="503"/>
    </location>
</feature>
<evidence type="ECO:0000256" key="10">
    <source>
        <dbReference type="ARBA" id="ARBA00023242"/>
    </source>
</evidence>
<evidence type="ECO:0000256" key="5">
    <source>
        <dbReference type="ARBA" id="ARBA00022552"/>
    </source>
</evidence>
<accession>A0A422PSI4</accession>
<dbReference type="OrthoDB" id="196131at2759"/>
<dbReference type="SMART" id="SM00490">
    <property type="entry name" value="HELICc"/>
    <property type="match status" value="1"/>
</dbReference>
<keyword evidence="5" id="KW-0698">rRNA processing</keyword>
<evidence type="ECO:0000256" key="9">
    <source>
        <dbReference type="ARBA" id="ARBA00022840"/>
    </source>
</evidence>
<dbReference type="InterPro" id="IPR044742">
    <property type="entry name" value="DEAD/DEAH_RhlB"/>
</dbReference>
<dbReference type="EC" id="3.6.4.13" evidence="3"/>
<keyword evidence="6 12" id="KW-0547">Nucleotide-binding</keyword>
<evidence type="ECO:0000256" key="7">
    <source>
        <dbReference type="ARBA" id="ARBA00022801"/>
    </source>
</evidence>
<evidence type="ECO:0000256" key="3">
    <source>
        <dbReference type="ARBA" id="ARBA00012552"/>
    </source>
</evidence>
<organism evidence="16 17">
    <name type="scientific">Trypanosoma conorhini</name>
    <dbReference type="NCBI Taxonomy" id="83891"/>
    <lineage>
        <taxon>Eukaryota</taxon>
        <taxon>Discoba</taxon>
        <taxon>Euglenozoa</taxon>
        <taxon>Kinetoplastea</taxon>
        <taxon>Metakinetoplastina</taxon>
        <taxon>Trypanosomatida</taxon>
        <taxon>Trypanosomatidae</taxon>
        <taxon>Trypanosoma</taxon>
    </lineage>
</organism>
<evidence type="ECO:0000256" key="1">
    <source>
        <dbReference type="ARBA" id="ARBA00004604"/>
    </source>
</evidence>
<dbReference type="SUPFAM" id="SSF52540">
    <property type="entry name" value="P-loop containing nucleoside triphosphate hydrolases"/>
    <property type="match status" value="1"/>
</dbReference>
<gene>
    <name evidence="16" type="ORF">Tco025E_03675</name>
</gene>
<dbReference type="EMBL" id="MKKU01000174">
    <property type="protein sequence ID" value="RNF20658.1"/>
    <property type="molecule type" value="Genomic_DNA"/>
</dbReference>
<reference evidence="16 17" key="1">
    <citation type="journal article" date="2018" name="BMC Genomics">
        <title>Genomic comparison of Trypanosoma conorhini and Trypanosoma rangeli to Trypanosoma cruzi strains of high and low virulence.</title>
        <authorList>
            <person name="Bradwell K.R."/>
            <person name="Koparde V.N."/>
            <person name="Matveyev A.V."/>
            <person name="Serrano M.G."/>
            <person name="Alves J.M."/>
            <person name="Parikh H."/>
            <person name="Huang B."/>
            <person name="Lee V."/>
            <person name="Espinosa-Alvarez O."/>
            <person name="Ortiz P.A."/>
            <person name="Costa-Martins A.G."/>
            <person name="Teixeira M.M."/>
            <person name="Buck G.A."/>
        </authorList>
    </citation>
    <scope>NUCLEOTIDE SEQUENCE [LARGE SCALE GENOMIC DNA]</scope>
    <source>
        <strain evidence="16 17">025E</strain>
    </source>
</reference>
<evidence type="ECO:0000313" key="17">
    <source>
        <dbReference type="Proteomes" id="UP000284403"/>
    </source>
</evidence>
<name>A0A422PSI4_9TRYP</name>
<protein>
    <recommendedName>
        <fullName evidence="3">RNA helicase</fullName>
        <ecNumber evidence="3">3.6.4.13</ecNumber>
    </recommendedName>
</protein>
<dbReference type="GeneID" id="40317286"/>
<comment type="caution">
    <text evidence="16">The sequence shown here is derived from an EMBL/GenBank/DDBJ whole genome shotgun (WGS) entry which is preliminary data.</text>
</comment>
<dbReference type="GO" id="GO:0016787">
    <property type="term" value="F:hydrolase activity"/>
    <property type="evidence" value="ECO:0007669"/>
    <property type="project" value="UniProtKB-KW"/>
</dbReference>
<dbReference type="CDD" id="cd18787">
    <property type="entry name" value="SF2_C_DEAD"/>
    <property type="match status" value="1"/>
</dbReference>
<dbReference type="GO" id="GO:0003676">
    <property type="term" value="F:nucleic acid binding"/>
    <property type="evidence" value="ECO:0007669"/>
    <property type="project" value="InterPro"/>
</dbReference>
<keyword evidence="9 12" id="KW-0067">ATP-binding</keyword>
<keyword evidence="17" id="KW-1185">Reference proteome</keyword>
<keyword evidence="7 12" id="KW-0378">Hydrolase</keyword>
<dbReference type="Pfam" id="PF00271">
    <property type="entry name" value="Helicase_C"/>
    <property type="match status" value="1"/>
</dbReference>
<evidence type="ECO:0000256" key="12">
    <source>
        <dbReference type="RuleBase" id="RU000492"/>
    </source>
</evidence>
<dbReference type="Gene3D" id="3.40.50.300">
    <property type="entry name" value="P-loop containing nucleotide triphosphate hydrolases"/>
    <property type="match status" value="2"/>
</dbReference>
<dbReference type="GO" id="GO:0005524">
    <property type="term" value="F:ATP binding"/>
    <property type="evidence" value="ECO:0007669"/>
    <property type="project" value="UniProtKB-KW"/>
</dbReference>
<dbReference type="PROSITE" id="PS51194">
    <property type="entry name" value="HELICASE_CTER"/>
    <property type="match status" value="1"/>
</dbReference>
<keyword evidence="10" id="KW-0539">Nucleus</keyword>
<evidence type="ECO:0000259" key="14">
    <source>
        <dbReference type="PROSITE" id="PS51192"/>
    </source>
</evidence>
<evidence type="ECO:0000256" key="8">
    <source>
        <dbReference type="ARBA" id="ARBA00022806"/>
    </source>
</evidence>
<dbReference type="Pfam" id="PF00270">
    <property type="entry name" value="DEAD"/>
    <property type="match status" value="1"/>
</dbReference>
<dbReference type="PANTHER" id="PTHR47958">
    <property type="entry name" value="ATP-DEPENDENT RNA HELICASE DBP3"/>
    <property type="match status" value="1"/>
</dbReference>
<dbReference type="AlphaFoldDB" id="A0A422PSI4"/>
<dbReference type="GO" id="GO:0003724">
    <property type="term" value="F:RNA helicase activity"/>
    <property type="evidence" value="ECO:0007669"/>
    <property type="project" value="UniProtKB-EC"/>
</dbReference>
<keyword evidence="8 12" id="KW-0347">Helicase</keyword>
<evidence type="ECO:0000256" key="6">
    <source>
        <dbReference type="ARBA" id="ARBA00022741"/>
    </source>
</evidence>